<evidence type="ECO:0000256" key="10">
    <source>
        <dbReference type="RuleBase" id="RU000461"/>
    </source>
</evidence>
<dbReference type="InterPro" id="IPR036396">
    <property type="entry name" value="Cyt_P450_sf"/>
</dbReference>
<gene>
    <name evidence="12" type="ORF">RhiXN_10516</name>
</gene>
<evidence type="ECO:0000256" key="9">
    <source>
        <dbReference type="PIRSR" id="PIRSR602401-1"/>
    </source>
</evidence>
<evidence type="ECO:0000256" key="4">
    <source>
        <dbReference type="ARBA" id="ARBA00022617"/>
    </source>
</evidence>
<evidence type="ECO:0000256" key="5">
    <source>
        <dbReference type="ARBA" id="ARBA00022723"/>
    </source>
</evidence>
<name>A0A8H8T0Y8_9AGAM</name>
<proteinExistence type="inferred from homology"/>
<dbReference type="InterPro" id="IPR002401">
    <property type="entry name" value="Cyt_P450_E_grp-I"/>
</dbReference>
<sequence length="478" mass="53707">MFIETTQISGAHCCAAAGVLLITYYVVPYLLDPHNYRRRFSGPWLASFTGSWLANSATSGRHYQNLLELHNKYGCVWTFEWYTQAEFYDAFHNGKEDIFNSREKAIHTMKRKRIANIFSPQNIVAFEPRVRVHIRRLCAQLDMRCKQAFMGNSGFNWVAKDGRAVINSSLQFAYLTFDIISDLALGLPFGMVEGQKDSTPAFLSLTSKKNKMLLYGTPWHIPDLIVRRNFLKTVKAAVNARVSRIEREGQSDKERGVDLLDKLFEALVTLGAGSDTTANSLAAMSYYIASNSEIKRKLQQELDLIDMDSVVDQDDLDEDQSGHAIPRFEQVKNLPYLNACVKETLRLYSTVGAGLPRVVPEGKNLTIAGQTFNAGSVISISSYCTNRSSVWGSDAEAYRPERWLEDESASLNKYFVAFSTGPRGCVGRNLANMNLLLIASAFFRRYDIDLATPATKLVVDEGFVRNVTDCEVSIKPRV</sequence>
<dbReference type="GO" id="GO:0004497">
    <property type="term" value="F:monooxygenase activity"/>
    <property type="evidence" value="ECO:0007669"/>
    <property type="project" value="UniProtKB-KW"/>
</dbReference>
<comment type="cofactor">
    <cofactor evidence="1 9">
        <name>heme</name>
        <dbReference type="ChEBI" id="CHEBI:30413"/>
    </cofactor>
</comment>
<keyword evidence="4 9" id="KW-0349">Heme</keyword>
<dbReference type="Proteomes" id="UP000650533">
    <property type="component" value="Chromosome 11"/>
</dbReference>
<dbReference type="GO" id="GO:0020037">
    <property type="term" value="F:heme binding"/>
    <property type="evidence" value="ECO:0007669"/>
    <property type="project" value="InterPro"/>
</dbReference>
<keyword evidence="11" id="KW-1133">Transmembrane helix</keyword>
<dbReference type="KEGG" id="rsx:RhiXN_10516"/>
<evidence type="ECO:0000256" key="3">
    <source>
        <dbReference type="ARBA" id="ARBA00010617"/>
    </source>
</evidence>
<evidence type="ECO:0000256" key="1">
    <source>
        <dbReference type="ARBA" id="ARBA00001971"/>
    </source>
</evidence>
<dbReference type="PANTHER" id="PTHR24305">
    <property type="entry name" value="CYTOCHROME P450"/>
    <property type="match status" value="1"/>
</dbReference>
<keyword evidence="11" id="KW-0812">Transmembrane</keyword>
<dbReference type="PROSITE" id="PS00086">
    <property type="entry name" value="CYTOCHROME_P450"/>
    <property type="match status" value="1"/>
</dbReference>
<keyword evidence="6 10" id="KW-0560">Oxidoreductase</keyword>
<reference evidence="12" key="1">
    <citation type="submission" date="2020-05" db="EMBL/GenBank/DDBJ databases">
        <title>Evolutionary and genomic comparisons of hybrid uninucleate and nonhybrid Rhizoctonia fungi.</title>
        <authorList>
            <person name="Li C."/>
            <person name="Chen X."/>
        </authorList>
    </citation>
    <scope>NUCLEOTIDE SEQUENCE</scope>
    <source>
        <strain evidence="12">AG-1 IA</strain>
    </source>
</reference>
<evidence type="ECO:0000256" key="6">
    <source>
        <dbReference type="ARBA" id="ARBA00023002"/>
    </source>
</evidence>
<dbReference type="PRINTS" id="PR00463">
    <property type="entry name" value="EP450I"/>
</dbReference>
<evidence type="ECO:0000256" key="8">
    <source>
        <dbReference type="ARBA" id="ARBA00023033"/>
    </source>
</evidence>
<keyword evidence="8 10" id="KW-0503">Monooxygenase</keyword>
<dbReference type="RefSeq" id="XP_043184429.1">
    <property type="nucleotide sequence ID" value="XM_043330332.1"/>
</dbReference>
<evidence type="ECO:0000313" key="13">
    <source>
        <dbReference type="Proteomes" id="UP000650533"/>
    </source>
</evidence>
<dbReference type="PRINTS" id="PR00385">
    <property type="entry name" value="P450"/>
</dbReference>
<dbReference type="PANTHER" id="PTHR24305:SF29">
    <property type="entry name" value="BENZOATE-PARA-HYDROXYLASE"/>
    <property type="match status" value="1"/>
</dbReference>
<evidence type="ECO:0000313" key="12">
    <source>
        <dbReference type="EMBL" id="QRW24192.1"/>
    </source>
</evidence>
<feature type="transmembrane region" description="Helical" evidence="11">
    <location>
        <begin position="12"/>
        <end position="31"/>
    </location>
</feature>
<dbReference type="Pfam" id="PF00067">
    <property type="entry name" value="p450"/>
    <property type="match status" value="1"/>
</dbReference>
<keyword evidence="7 9" id="KW-0408">Iron</keyword>
<dbReference type="InterPro" id="IPR001128">
    <property type="entry name" value="Cyt_P450"/>
</dbReference>
<evidence type="ECO:0000256" key="2">
    <source>
        <dbReference type="ARBA" id="ARBA00005179"/>
    </source>
</evidence>
<dbReference type="Gene3D" id="1.10.630.10">
    <property type="entry name" value="Cytochrome P450"/>
    <property type="match status" value="1"/>
</dbReference>
<dbReference type="GeneID" id="67032795"/>
<dbReference type="GO" id="GO:0005506">
    <property type="term" value="F:iron ion binding"/>
    <property type="evidence" value="ECO:0007669"/>
    <property type="project" value="InterPro"/>
</dbReference>
<dbReference type="InterPro" id="IPR017972">
    <property type="entry name" value="Cyt_P450_CS"/>
</dbReference>
<accession>A0A8H8T0Y8</accession>
<comment type="similarity">
    <text evidence="3 10">Belongs to the cytochrome P450 family.</text>
</comment>
<dbReference type="SUPFAM" id="SSF48264">
    <property type="entry name" value="Cytochrome P450"/>
    <property type="match status" value="1"/>
</dbReference>
<comment type="pathway">
    <text evidence="2">Secondary metabolite biosynthesis.</text>
</comment>
<dbReference type="InterPro" id="IPR050121">
    <property type="entry name" value="Cytochrome_P450_monoxygenase"/>
</dbReference>
<dbReference type="EMBL" id="CP059668">
    <property type="protein sequence ID" value="QRW24192.1"/>
    <property type="molecule type" value="Genomic_DNA"/>
</dbReference>
<keyword evidence="11" id="KW-0472">Membrane</keyword>
<dbReference type="GO" id="GO:0016705">
    <property type="term" value="F:oxidoreductase activity, acting on paired donors, with incorporation or reduction of molecular oxygen"/>
    <property type="evidence" value="ECO:0007669"/>
    <property type="project" value="InterPro"/>
</dbReference>
<organism evidence="12 13">
    <name type="scientific">Rhizoctonia solani</name>
    <dbReference type="NCBI Taxonomy" id="456999"/>
    <lineage>
        <taxon>Eukaryota</taxon>
        <taxon>Fungi</taxon>
        <taxon>Dikarya</taxon>
        <taxon>Basidiomycota</taxon>
        <taxon>Agaricomycotina</taxon>
        <taxon>Agaricomycetes</taxon>
        <taxon>Cantharellales</taxon>
        <taxon>Ceratobasidiaceae</taxon>
        <taxon>Rhizoctonia</taxon>
    </lineage>
</organism>
<evidence type="ECO:0000256" key="7">
    <source>
        <dbReference type="ARBA" id="ARBA00023004"/>
    </source>
</evidence>
<keyword evidence="5 9" id="KW-0479">Metal-binding</keyword>
<dbReference type="AlphaFoldDB" id="A0A8H8T0Y8"/>
<feature type="binding site" description="axial binding residue" evidence="9">
    <location>
        <position position="425"/>
    </location>
    <ligand>
        <name>heme</name>
        <dbReference type="ChEBI" id="CHEBI:30413"/>
    </ligand>
    <ligandPart>
        <name>Fe</name>
        <dbReference type="ChEBI" id="CHEBI:18248"/>
    </ligandPart>
</feature>
<protein>
    <submittedName>
        <fullName evidence="12">Cytochrome P450 family protein</fullName>
    </submittedName>
</protein>
<evidence type="ECO:0000256" key="11">
    <source>
        <dbReference type="SAM" id="Phobius"/>
    </source>
</evidence>